<evidence type="ECO:0000256" key="14">
    <source>
        <dbReference type="ARBA" id="ARBA00044924"/>
    </source>
</evidence>
<comment type="catalytic activity">
    <reaction evidence="11">
        <text>L-arginyl-glycine(out) = L-arginyl-glycine(in)</text>
        <dbReference type="Rhea" id="RHEA:79391"/>
        <dbReference type="ChEBI" id="CHEBI:229955"/>
    </reaction>
</comment>
<comment type="catalytic activity">
    <reaction evidence="4">
        <text>L-alpha-aminoacyl-L-arginine(out) = L-alpha-aminoacyl-L-arginine(in)</text>
        <dbReference type="Rhea" id="RHEA:79367"/>
        <dbReference type="ChEBI" id="CHEBI:229968"/>
    </reaction>
</comment>
<accession>A0ABQ8FPT8</accession>
<comment type="function">
    <text evidence="17">Lysosomal dipeptide uniporter that selectively exports lysine, arginine or histidine-containing dipeptides with a net positive charge from the lysosome lumen into the cytosol. Could play a role in a specific type of protein O-glycosylation indirectly regulating macrophages migration and tissue invasion. Also essential for liver homeostasis.</text>
</comment>
<comment type="caution">
    <text evidence="20">The sequence shown here is derived from an EMBL/GenBank/DDBJ whole genome shotgun (WGS) entry which is preliminary data.</text>
</comment>
<comment type="subcellular location">
    <subcellularLocation>
        <location evidence="1">Membrane</location>
        <topology evidence="1">Multi-pass membrane protein</topology>
    </subcellularLocation>
</comment>
<comment type="subunit">
    <text evidence="18">Homodimer. Interacts with lysosomal protein GLMP (via lumenal domain); the interaction starts while both proteins are still in the endoplasmic reticulum and is required for stabilization of MFSD1 in lysosomes but has no direct effect on its targeting to lysosomes or transporter activity.</text>
</comment>
<feature type="transmembrane region" description="Helical" evidence="19">
    <location>
        <begin position="438"/>
        <end position="461"/>
    </location>
</feature>
<keyword evidence="19" id="KW-1133">Transmembrane helix</keyword>
<feature type="transmembrane region" description="Helical" evidence="19">
    <location>
        <begin position="343"/>
        <end position="363"/>
    </location>
</feature>
<organism evidence="20 21">
    <name type="scientific">Macrophomina phaseolina</name>
    <dbReference type="NCBI Taxonomy" id="35725"/>
    <lineage>
        <taxon>Eukaryota</taxon>
        <taxon>Fungi</taxon>
        <taxon>Dikarya</taxon>
        <taxon>Ascomycota</taxon>
        <taxon>Pezizomycotina</taxon>
        <taxon>Dothideomycetes</taxon>
        <taxon>Dothideomycetes incertae sedis</taxon>
        <taxon>Botryosphaeriales</taxon>
        <taxon>Botryosphaeriaceae</taxon>
        <taxon>Macrophomina</taxon>
    </lineage>
</organism>
<feature type="transmembrane region" description="Helical" evidence="19">
    <location>
        <begin position="124"/>
        <end position="145"/>
    </location>
</feature>
<evidence type="ECO:0000313" key="20">
    <source>
        <dbReference type="EMBL" id="KAH7009165.1"/>
    </source>
</evidence>
<evidence type="ECO:0000256" key="11">
    <source>
        <dbReference type="ARBA" id="ARBA00044903"/>
    </source>
</evidence>
<evidence type="ECO:0000256" key="19">
    <source>
        <dbReference type="SAM" id="Phobius"/>
    </source>
</evidence>
<sequence length="530" mass="57891">MSTALEHSNRGVTRAKASESVAVRVVDGESSSDAAAAAAAGSDRGRRTDVPLRMKIVSVVLVIVVGFGSHWSSDVTAAMKSTLKKKLHINNAQYSVLEASQDFMIATLILVSGVVTDRIGGAGALLWGNAIYSIGSIILAAAATARSYKFMIFGVVVQSFGDIATKVAQYKAFCSWFSPSHGFASTIGIEHGISKLGSFVGKATANVIAERTGDFSWVYWTAVFVNLFTNVVTLVYWLFARWCGKRYSGVTDPATGDKLPENNKKFEVEKMIRLPWPFWGIVFFSLFQTCAAAIYSQNATEMAEQRFHIDPVKAGWYSAMSKYLGFFLAPMLGIFVDLFGQRLTVMLVCGVGMLLSMSLLAWGPSISGTAASFGFYAVSYPLGPTVLIDSVRTSIWYPEIFGSGYAVKVAVNNSMIIIVRIITGVIQDRDNNRYNHVVIVYVLLAAGSVVVGAALFALSFYQVDLRRLQWTKTQRLANGDLMNERREAFKTGDEGRRNRRISLACFAFVLLLIATAWVAFFWGVATGNND</sequence>
<evidence type="ECO:0000256" key="4">
    <source>
        <dbReference type="ARBA" id="ARBA00044881"/>
    </source>
</evidence>
<evidence type="ECO:0000256" key="5">
    <source>
        <dbReference type="ARBA" id="ARBA00044884"/>
    </source>
</evidence>
<feature type="transmembrane region" description="Helical" evidence="19">
    <location>
        <begin position="92"/>
        <end position="112"/>
    </location>
</feature>
<gene>
    <name evidence="20" type="ORF">B0J12DRAFT_691806</name>
</gene>
<dbReference type="InterPro" id="IPR011701">
    <property type="entry name" value="MFS"/>
</dbReference>
<dbReference type="Gene3D" id="1.20.1250.20">
    <property type="entry name" value="MFS general substrate transporter like domains"/>
    <property type="match status" value="2"/>
</dbReference>
<keyword evidence="19" id="KW-0812">Transmembrane</keyword>
<comment type="catalytic activity">
    <reaction evidence="8">
        <text>L-aspartyl-L-lysine(out) = L-aspartyl-L-lysine(in)</text>
        <dbReference type="Rhea" id="RHEA:79411"/>
        <dbReference type="ChEBI" id="CHEBI:229953"/>
    </reaction>
</comment>
<comment type="catalytic activity">
    <reaction evidence="10">
        <text>L-lysyl-L-lysine(out) = L-lysyl-L-lysine(in)</text>
        <dbReference type="Rhea" id="RHEA:79403"/>
        <dbReference type="ChEBI" id="CHEBI:229956"/>
    </reaction>
</comment>
<comment type="catalytic activity">
    <reaction evidence="7">
        <text>L-alpha-aminoacyl-L-lysine(out) = L-alpha-aminoacyl-L-lysine(in)</text>
        <dbReference type="Rhea" id="RHEA:79383"/>
        <dbReference type="ChEBI" id="CHEBI:229966"/>
    </reaction>
</comment>
<proteinExistence type="predicted"/>
<dbReference type="EMBL" id="JAGTJR010000116">
    <property type="protein sequence ID" value="KAH7009165.1"/>
    <property type="molecule type" value="Genomic_DNA"/>
</dbReference>
<keyword evidence="21" id="KW-1185">Reference proteome</keyword>
<evidence type="ECO:0000256" key="6">
    <source>
        <dbReference type="ARBA" id="ARBA00044891"/>
    </source>
</evidence>
<evidence type="ECO:0000256" key="15">
    <source>
        <dbReference type="ARBA" id="ARBA00044985"/>
    </source>
</evidence>
<comment type="catalytic activity">
    <reaction evidence="9">
        <text>L-arginyl-L-alpha-amino acid(out) = L-arginyl-L-alpha-amino acid(in)</text>
        <dbReference type="Rhea" id="RHEA:79371"/>
        <dbReference type="ChEBI" id="CHEBI:84315"/>
    </reaction>
</comment>
<keyword evidence="19" id="KW-0472">Membrane</keyword>
<dbReference type="InterPro" id="IPR052187">
    <property type="entry name" value="MFSD1"/>
</dbReference>
<evidence type="ECO:0000256" key="12">
    <source>
        <dbReference type="ARBA" id="ARBA00044912"/>
    </source>
</evidence>
<comment type="catalytic activity">
    <reaction evidence="12">
        <text>L-histidyl-L-alpha-amino acid(out) = L-histidyl-L-alpha-amino acid(in)</text>
        <dbReference type="Rhea" id="RHEA:79379"/>
        <dbReference type="ChEBI" id="CHEBI:229964"/>
    </reaction>
</comment>
<dbReference type="SUPFAM" id="SSF103473">
    <property type="entry name" value="MFS general substrate transporter"/>
    <property type="match status" value="1"/>
</dbReference>
<dbReference type="PANTHER" id="PTHR23512">
    <property type="entry name" value="MAJOR FACILITATOR SUPERFAMILY DOMAIN-CONTAINING PROTEIN 1"/>
    <property type="match status" value="1"/>
</dbReference>
<feature type="transmembrane region" description="Helical" evidence="19">
    <location>
        <begin position="369"/>
        <end position="388"/>
    </location>
</feature>
<feature type="transmembrane region" description="Helical" evidence="19">
    <location>
        <begin position="315"/>
        <end position="336"/>
    </location>
</feature>
<evidence type="ECO:0000256" key="17">
    <source>
        <dbReference type="ARBA" id="ARBA00045709"/>
    </source>
</evidence>
<evidence type="ECO:0000256" key="3">
    <source>
        <dbReference type="ARBA" id="ARBA00044878"/>
    </source>
</evidence>
<comment type="catalytic activity">
    <reaction evidence="3">
        <text>L-histidyl-glycine(out) = L-histidyl-glycine(in)</text>
        <dbReference type="Rhea" id="RHEA:79395"/>
        <dbReference type="ChEBI" id="CHEBI:229957"/>
    </reaction>
</comment>
<dbReference type="Proteomes" id="UP000774617">
    <property type="component" value="Unassembled WGS sequence"/>
</dbReference>
<name>A0ABQ8FPT8_9PEZI</name>
<comment type="catalytic activity">
    <reaction evidence="6">
        <text>L-lysyl-L-alpha-amino acid(out) = L-lysyl-L-alpha-amino acid(in)</text>
        <dbReference type="Rhea" id="RHEA:79387"/>
        <dbReference type="ChEBI" id="CHEBI:229965"/>
    </reaction>
</comment>
<evidence type="ECO:0000256" key="18">
    <source>
        <dbReference type="ARBA" id="ARBA00046376"/>
    </source>
</evidence>
<evidence type="ECO:0000256" key="16">
    <source>
        <dbReference type="ARBA" id="ARBA00045018"/>
    </source>
</evidence>
<feature type="transmembrane region" description="Helical" evidence="19">
    <location>
        <begin position="409"/>
        <end position="426"/>
    </location>
</feature>
<feature type="transmembrane region" description="Helical" evidence="19">
    <location>
        <begin position="52"/>
        <end position="72"/>
    </location>
</feature>
<evidence type="ECO:0000313" key="21">
    <source>
        <dbReference type="Proteomes" id="UP000774617"/>
    </source>
</evidence>
<dbReference type="InterPro" id="IPR036259">
    <property type="entry name" value="MFS_trans_sf"/>
</dbReference>
<evidence type="ECO:0000256" key="8">
    <source>
        <dbReference type="ARBA" id="ARBA00044898"/>
    </source>
</evidence>
<evidence type="ECO:0000256" key="9">
    <source>
        <dbReference type="ARBA" id="ARBA00044899"/>
    </source>
</evidence>
<evidence type="ECO:0000256" key="7">
    <source>
        <dbReference type="ARBA" id="ARBA00044893"/>
    </source>
</evidence>
<dbReference type="Pfam" id="PF07690">
    <property type="entry name" value="MFS_1"/>
    <property type="match status" value="1"/>
</dbReference>
<comment type="catalytic activity">
    <reaction evidence="5">
        <text>L-alpha-aminoacyl-L-histidine(out) = L-alpha-aminoacyl-L-histidine(in)</text>
        <dbReference type="Rhea" id="RHEA:79375"/>
        <dbReference type="ChEBI" id="CHEBI:229967"/>
    </reaction>
</comment>
<dbReference type="PANTHER" id="PTHR23512:SF12">
    <property type="entry name" value="TRANSPORTER, PUTATIVE (AFU_ORTHOLOGUE AFUA_4G00260)-RELATED"/>
    <property type="match status" value="1"/>
</dbReference>
<evidence type="ECO:0000256" key="10">
    <source>
        <dbReference type="ARBA" id="ARBA00044900"/>
    </source>
</evidence>
<reference evidence="20 21" key="1">
    <citation type="journal article" date="2021" name="Nat. Commun.">
        <title>Genetic determinants of endophytism in the Arabidopsis root mycobiome.</title>
        <authorList>
            <person name="Mesny F."/>
            <person name="Miyauchi S."/>
            <person name="Thiergart T."/>
            <person name="Pickel B."/>
            <person name="Atanasova L."/>
            <person name="Karlsson M."/>
            <person name="Huettel B."/>
            <person name="Barry K.W."/>
            <person name="Haridas S."/>
            <person name="Chen C."/>
            <person name="Bauer D."/>
            <person name="Andreopoulos W."/>
            <person name="Pangilinan J."/>
            <person name="LaButti K."/>
            <person name="Riley R."/>
            <person name="Lipzen A."/>
            <person name="Clum A."/>
            <person name="Drula E."/>
            <person name="Henrissat B."/>
            <person name="Kohler A."/>
            <person name="Grigoriev I.V."/>
            <person name="Martin F.M."/>
            <person name="Hacquard S."/>
        </authorList>
    </citation>
    <scope>NUCLEOTIDE SEQUENCE [LARGE SCALE GENOMIC DNA]</scope>
    <source>
        <strain evidence="20 21">MPI-SDFR-AT-0080</strain>
    </source>
</reference>
<feature type="transmembrane region" description="Helical" evidence="19">
    <location>
        <begin position="274"/>
        <end position="295"/>
    </location>
</feature>
<evidence type="ECO:0000256" key="1">
    <source>
        <dbReference type="ARBA" id="ARBA00004141"/>
    </source>
</evidence>
<comment type="catalytic activity">
    <reaction evidence="2">
        <text>L-lysyl-L-alanine(out) = L-lysyl-L-alanine(in)</text>
        <dbReference type="Rhea" id="RHEA:79399"/>
        <dbReference type="ChEBI" id="CHEBI:229954"/>
    </reaction>
</comment>
<comment type="catalytic activity">
    <reaction evidence="13">
        <text>L-alanyl-L-lysine(out) = L-alanyl-L-lysine(in)</text>
        <dbReference type="Rhea" id="RHEA:79415"/>
        <dbReference type="ChEBI" id="CHEBI:192470"/>
    </reaction>
</comment>
<evidence type="ECO:0000256" key="13">
    <source>
        <dbReference type="ARBA" id="ARBA00044919"/>
    </source>
</evidence>
<feature type="transmembrane region" description="Helical" evidence="19">
    <location>
        <begin position="217"/>
        <end position="239"/>
    </location>
</feature>
<protein>
    <recommendedName>
        <fullName evidence="15">Lysosomal dipeptide transporter MFSD1</fullName>
    </recommendedName>
    <alternativeName>
        <fullName evidence="16">Major facilitator superfamily domain-containing protein 1</fullName>
    </alternativeName>
</protein>
<feature type="transmembrane region" description="Helical" evidence="19">
    <location>
        <begin position="503"/>
        <end position="525"/>
    </location>
</feature>
<evidence type="ECO:0000256" key="2">
    <source>
        <dbReference type="ARBA" id="ARBA00044876"/>
    </source>
</evidence>
<comment type="catalytic activity">
    <reaction evidence="14">
        <text>L-lysyl-glycine(out) = L-lysyl-glycine(in)</text>
        <dbReference type="Rhea" id="RHEA:79407"/>
        <dbReference type="ChEBI" id="CHEBI:191202"/>
    </reaction>
</comment>